<name>A0A238ZHG7_9BACT</name>
<evidence type="ECO:0000256" key="3">
    <source>
        <dbReference type="ARBA" id="ARBA00023110"/>
    </source>
</evidence>
<accession>A0A238ZHG7</accession>
<dbReference type="Proteomes" id="UP000198324">
    <property type="component" value="Unassembled WGS sequence"/>
</dbReference>
<keyword evidence="3 5" id="KW-0697">Rotamase</keyword>
<organism evidence="7 8">
    <name type="scientific">Humidesulfovibrio mexicanus</name>
    <dbReference type="NCBI Taxonomy" id="147047"/>
    <lineage>
        <taxon>Bacteria</taxon>
        <taxon>Pseudomonadati</taxon>
        <taxon>Thermodesulfobacteriota</taxon>
        <taxon>Desulfovibrionia</taxon>
        <taxon>Desulfovibrionales</taxon>
        <taxon>Desulfovibrionaceae</taxon>
        <taxon>Humidesulfovibrio</taxon>
    </lineage>
</organism>
<evidence type="ECO:0000256" key="4">
    <source>
        <dbReference type="ARBA" id="ARBA00023235"/>
    </source>
</evidence>
<comment type="catalytic activity">
    <reaction evidence="5">
        <text>[protein]-peptidylproline (omega=180) = [protein]-peptidylproline (omega=0)</text>
        <dbReference type="Rhea" id="RHEA:16237"/>
        <dbReference type="Rhea" id="RHEA-COMP:10747"/>
        <dbReference type="Rhea" id="RHEA-COMP:10748"/>
        <dbReference type="ChEBI" id="CHEBI:83833"/>
        <dbReference type="ChEBI" id="CHEBI:83834"/>
        <dbReference type="EC" id="5.2.1.8"/>
    </reaction>
</comment>
<dbReference type="PROSITE" id="PS50072">
    <property type="entry name" value="CSA_PPIASE_2"/>
    <property type="match status" value="1"/>
</dbReference>
<keyword evidence="4 5" id="KW-0413">Isomerase</keyword>
<dbReference type="InterPro" id="IPR029000">
    <property type="entry name" value="Cyclophilin-like_dom_sf"/>
</dbReference>
<keyword evidence="8" id="KW-1185">Reference proteome</keyword>
<dbReference type="AlphaFoldDB" id="A0A238ZHG7"/>
<dbReference type="Gene3D" id="2.40.100.10">
    <property type="entry name" value="Cyclophilin-like"/>
    <property type="match status" value="1"/>
</dbReference>
<dbReference type="SUPFAM" id="SSF50891">
    <property type="entry name" value="Cyclophilin-like"/>
    <property type="match status" value="1"/>
</dbReference>
<sequence>MSNPTVLIETPMGEMLVELWADKAPETVANFLSYVDEEFYDGLIFHRVIKNFMIQGGGMDMMMREKKNKAPIKNEARADTPNEAFTIAMARTMDPHSATSQFFINVKDNDFLNFTAPTAQGYGYTVFGKVTEGQDVATKISTVRTKNYLGHGDVPADPISIISIRRFEV</sequence>
<dbReference type="PIRSF" id="PIRSF001467">
    <property type="entry name" value="Peptidylpro_ismrse"/>
    <property type="match status" value="1"/>
</dbReference>
<dbReference type="OrthoDB" id="9807797at2"/>
<dbReference type="RefSeq" id="WP_089273318.1">
    <property type="nucleotide sequence ID" value="NZ_FZOC01000002.1"/>
</dbReference>
<comment type="function">
    <text evidence="1 5">PPIases accelerate the folding of proteins. It catalyzes the cis-trans isomerization of proline imidic peptide bonds in oligopeptides.</text>
</comment>
<evidence type="ECO:0000256" key="2">
    <source>
        <dbReference type="ARBA" id="ARBA00007365"/>
    </source>
</evidence>
<evidence type="ECO:0000256" key="5">
    <source>
        <dbReference type="RuleBase" id="RU363019"/>
    </source>
</evidence>
<dbReference type="PROSITE" id="PS00170">
    <property type="entry name" value="CSA_PPIASE_1"/>
    <property type="match status" value="1"/>
</dbReference>
<dbReference type="Pfam" id="PF00160">
    <property type="entry name" value="Pro_isomerase"/>
    <property type="match status" value="1"/>
</dbReference>
<evidence type="ECO:0000313" key="8">
    <source>
        <dbReference type="Proteomes" id="UP000198324"/>
    </source>
</evidence>
<gene>
    <name evidence="7" type="ORF">SAMN04488503_1526</name>
</gene>
<evidence type="ECO:0000259" key="6">
    <source>
        <dbReference type="PROSITE" id="PS50072"/>
    </source>
</evidence>
<dbReference type="InterPro" id="IPR020892">
    <property type="entry name" value="Cyclophilin-type_PPIase_CS"/>
</dbReference>
<dbReference type="EC" id="5.2.1.8" evidence="5"/>
<dbReference type="InterPro" id="IPR044665">
    <property type="entry name" value="E_coli_cyclophilin_A-like"/>
</dbReference>
<dbReference type="EMBL" id="FZOC01000002">
    <property type="protein sequence ID" value="SNR82491.1"/>
    <property type="molecule type" value="Genomic_DNA"/>
</dbReference>
<reference evidence="7 8" key="1">
    <citation type="submission" date="2017-06" db="EMBL/GenBank/DDBJ databases">
        <authorList>
            <person name="Kim H.J."/>
            <person name="Triplett B.A."/>
        </authorList>
    </citation>
    <scope>NUCLEOTIDE SEQUENCE [LARGE SCALE GENOMIC DNA]</scope>
    <source>
        <strain evidence="7 8">DSM 13116</strain>
    </source>
</reference>
<dbReference type="InterPro" id="IPR002130">
    <property type="entry name" value="Cyclophilin-type_PPIase_dom"/>
</dbReference>
<evidence type="ECO:0000256" key="1">
    <source>
        <dbReference type="ARBA" id="ARBA00002388"/>
    </source>
</evidence>
<comment type="similarity">
    <text evidence="2 5">Belongs to the cyclophilin-type PPIase family.</text>
</comment>
<dbReference type="GO" id="GO:0006457">
    <property type="term" value="P:protein folding"/>
    <property type="evidence" value="ECO:0007669"/>
    <property type="project" value="InterPro"/>
</dbReference>
<dbReference type="PANTHER" id="PTHR43246">
    <property type="entry name" value="PEPTIDYL-PROLYL CIS-TRANS ISOMERASE CYP38, CHLOROPLASTIC"/>
    <property type="match status" value="1"/>
</dbReference>
<feature type="domain" description="PPIase cyclophilin-type" evidence="6">
    <location>
        <begin position="9"/>
        <end position="166"/>
    </location>
</feature>
<dbReference type="PRINTS" id="PR00153">
    <property type="entry name" value="CSAPPISMRASE"/>
</dbReference>
<dbReference type="GO" id="GO:0003755">
    <property type="term" value="F:peptidyl-prolyl cis-trans isomerase activity"/>
    <property type="evidence" value="ECO:0007669"/>
    <property type="project" value="UniProtKB-UniRule"/>
</dbReference>
<protein>
    <recommendedName>
        <fullName evidence="5">Peptidyl-prolyl cis-trans isomerase</fullName>
        <shortName evidence="5">PPIase</shortName>
        <ecNumber evidence="5">5.2.1.8</ecNumber>
    </recommendedName>
</protein>
<dbReference type="InterPro" id="IPR024936">
    <property type="entry name" value="Cyclophilin-type_PPIase"/>
</dbReference>
<evidence type="ECO:0000313" key="7">
    <source>
        <dbReference type="EMBL" id="SNR82491.1"/>
    </source>
</evidence>
<proteinExistence type="inferred from homology"/>